<gene>
    <name evidence="1" type="ORF">Rhal01_03081</name>
</gene>
<evidence type="ECO:0000313" key="2">
    <source>
        <dbReference type="Proteomes" id="UP001424741"/>
    </source>
</evidence>
<dbReference type="Gene3D" id="3.40.50.150">
    <property type="entry name" value="Vaccinia Virus protein VP39"/>
    <property type="match status" value="1"/>
</dbReference>
<sequence length="240" mass="27443">MVQDYESEKLLNEYLLMHYGTHEELMPWGVGSLAAHDFVSRTVTYFSPKPVRLSLDLGCAVGKTSFLLSQSSQKVIGIDFSQNFIDAANVMKERGSMPFRYQEEGDIYTESVARLPENVMPERVSFAQGDALNLPEGFKGFDRVHASNLLCRLPDPEKLLERLPSLLADGGEVVFATPFSWLEQYTPKEKWPQGDSWEWLKGIMEKNFTLMQDADEPFLIREHARKFQLGISKISAWRKK</sequence>
<reference evidence="1 2" key="1">
    <citation type="submission" date="2024-02" db="EMBL/GenBank/DDBJ databases">
        <title>Rubritalea halochordaticola NBRC 107102.</title>
        <authorList>
            <person name="Ichikawa N."/>
            <person name="Katano-Makiyama Y."/>
            <person name="Hidaka K."/>
        </authorList>
    </citation>
    <scope>NUCLEOTIDE SEQUENCE [LARGE SCALE GENOMIC DNA]</scope>
    <source>
        <strain evidence="1 2">NBRC 107102</strain>
    </source>
</reference>
<dbReference type="InterPro" id="IPR029063">
    <property type="entry name" value="SAM-dependent_MTases_sf"/>
</dbReference>
<name>A0ABP9V2I9_9BACT</name>
<comment type="caution">
    <text evidence="1">The sequence shown here is derived from an EMBL/GenBank/DDBJ whole genome shotgun (WGS) entry which is preliminary data.</text>
</comment>
<dbReference type="PANTHER" id="PTHR45445">
    <property type="match status" value="1"/>
</dbReference>
<dbReference type="SUPFAM" id="SSF53335">
    <property type="entry name" value="S-adenosyl-L-methionine-dependent methyltransferases"/>
    <property type="match status" value="1"/>
</dbReference>
<dbReference type="PANTHER" id="PTHR45445:SF2">
    <property type="entry name" value="METHYLTRANSFERASE TYPE 11 DOMAIN-CONTAINING PROTEIN"/>
    <property type="match status" value="1"/>
</dbReference>
<dbReference type="NCBIfam" id="TIGR04345">
    <property type="entry name" value="ovoA_Cterm"/>
    <property type="match status" value="1"/>
</dbReference>
<dbReference type="EMBL" id="BAABRL010000010">
    <property type="protein sequence ID" value="GAA5496893.1"/>
    <property type="molecule type" value="Genomic_DNA"/>
</dbReference>
<dbReference type="CDD" id="cd02440">
    <property type="entry name" value="AdoMet_MTases"/>
    <property type="match status" value="1"/>
</dbReference>
<dbReference type="Pfam" id="PF13489">
    <property type="entry name" value="Methyltransf_23"/>
    <property type="match status" value="1"/>
</dbReference>
<protein>
    <recommendedName>
        <fullName evidence="3">4-mercaptohistidine N1-methyltransferase</fullName>
    </recommendedName>
</protein>
<dbReference type="InterPro" id="IPR027625">
    <property type="entry name" value="OvoA_Cterm"/>
</dbReference>
<evidence type="ECO:0008006" key="3">
    <source>
        <dbReference type="Google" id="ProtNLM"/>
    </source>
</evidence>
<dbReference type="RefSeq" id="WP_346189486.1">
    <property type="nucleotide sequence ID" value="NZ_BAABRL010000010.1"/>
</dbReference>
<proteinExistence type="predicted"/>
<evidence type="ECO:0000313" key="1">
    <source>
        <dbReference type="EMBL" id="GAA5496893.1"/>
    </source>
</evidence>
<keyword evidence="2" id="KW-1185">Reference proteome</keyword>
<dbReference type="Proteomes" id="UP001424741">
    <property type="component" value="Unassembled WGS sequence"/>
</dbReference>
<accession>A0ABP9V2I9</accession>
<organism evidence="1 2">
    <name type="scientific">Rubritalea halochordaticola</name>
    <dbReference type="NCBI Taxonomy" id="714537"/>
    <lineage>
        <taxon>Bacteria</taxon>
        <taxon>Pseudomonadati</taxon>
        <taxon>Verrucomicrobiota</taxon>
        <taxon>Verrucomicrobiia</taxon>
        <taxon>Verrucomicrobiales</taxon>
        <taxon>Rubritaleaceae</taxon>
        <taxon>Rubritalea</taxon>
    </lineage>
</organism>